<keyword evidence="2" id="KW-1133">Transmembrane helix</keyword>
<feature type="transmembrane region" description="Helical" evidence="2">
    <location>
        <begin position="464"/>
        <end position="484"/>
    </location>
</feature>
<dbReference type="PANTHER" id="PTHR35394:SF5">
    <property type="entry name" value="DUF3176 DOMAIN-CONTAINING PROTEIN"/>
    <property type="match status" value="1"/>
</dbReference>
<name>A0AAN7W5W5_9PEZI</name>
<dbReference type="EMBL" id="JAVRQU010000015">
    <property type="protein sequence ID" value="KAK5694921.1"/>
    <property type="molecule type" value="Genomic_DNA"/>
</dbReference>
<evidence type="ECO:0000256" key="1">
    <source>
        <dbReference type="SAM" id="MobiDB-lite"/>
    </source>
</evidence>
<proteinExistence type="predicted"/>
<gene>
    <name evidence="3" type="ORF">LTR97_009516</name>
</gene>
<reference evidence="3" key="1">
    <citation type="submission" date="2023-08" db="EMBL/GenBank/DDBJ databases">
        <title>Black Yeasts Isolated from many extreme environments.</title>
        <authorList>
            <person name="Coleine C."/>
            <person name="Stajich J.E."/>
            <person name="Selbmann L."/>
        </authorList>
    </citation>
    <scope>NUCLEOTIDE SEQUENCE</scope>
    <source>
        <strain evidence="3">CCFEE 5810</strain>
    </source>
</reference>
<comment type="caution">
    <text evidence="3">The sequence shown here is derived from an EMBL/GenBank/DDBJ whole genome shotgun (WGS) entry which is preliminary data.</text>
</comment>
<sequence>MSFVQTATESFTATSRDTSTTSPTSFILSTTYLNTPRSTSTSTTSITSIVQSSTEIVTSSSTVPEATSSIKLTSSTTDLGEPSSTTARVISSTKLIPSTTPIAPLSSKATSTISYVNNIISTIDTITSLTITANNNVPSAYELATIPSMTVKYGNIGRDITSTSPVSRASDQPMTTNSTTLSSSPTAFAAEVNVNTEVYTFQTKTRFSLADVESPWLENVDGLANSTDATSLLQGGVYMTMSLTSDPEKTITFRGIQTLLAAFAFISADHNYRQSRSAWPNVELQATECGLFLTAQAVNATVRAGEYYEDILESWSVKRPEPWQGSSEDQYIRDPTQLWSAEHNPIYHELFTNRSDFEIAIPDNPWGLPNSVSASQRFLTSTIEMFEKAIIPDSNSLYHEQPAAYQQGTMVYTADVLQPLDASKDLSHTFSNVANSMTVAMRNRAEQSTSGDVHVYVVHIRVEWAYLVLPAAVSFGAVITLAFAMRQTAKLGVAAWQGNTLATLLYGLDDETRSHLRTIGAVEGIDEACERTVTRRDMADGCELYGR</sequence>
<feature type="region of interest" description="Disordered" evidence="1">
    <location>
        <begin position="162"/>
        <end position="182"/>
    </location>
</feature>
<evidence type="ECO:0000313" key="4">
    <source>
        <dbReference type="Proteomes" id="UP001310594"/>
    </source>
</evidence>
<dbReference type="Proteomes" id="UP001310594">
    <property type="component" value="Unassembled WGS sequence"/>
</dbReference>
<evidence type="ECO:0000313" key="3">
    <source>
        <dbReference type="EMBL" id="KAK5694921.1"/>
    </source>
</evidence>
<feature type="compositionally biased region" description="Low complexity" evidence="1">
    <location>
        <begin position="10"/>
        <end position="22"/>
    </location>
</feature>
<dbReference type="AlphaFoldDB" id="A0AAN7W5W5"/>
<dbReference type="PANTHER" id="PTHR35394">
    <property type="entry name" value="DUF3176 DOMAIN-CONTAINING PROTEIN"/>
    <property type="match status" value="1"/>
</dbReference>
<protein>
    <submittedName>
        <fullName evidence="3">Uncharacterized protein</fullName>
    </submittedName>
</protein>
<keyword evidence="2" id="KW-0472">Membrane</keyword>
<accession>A0AAN7W5W5</accession>
<feature type="compositionally biased region" description="Polar residues" evidence="1">
    <location>
        <begin position="162"/>
        <end position="174"/>
    </location>
</feature>
<organism evidence="3 4">
    <name type="scientific">Elasticomyces elasticus</name>
    <dbReference type="NCBI Taxonomy" id="574655"/>
    <lineage>
        <taxon>Eukaryota</taxon>
        <taxon>Fungi</taxon>
        <taxon>Dikarya</taxon>
        <taxon>Ascomycota</taxon>
        <taxon>Pezizomycotina</taxon>
        <taxon>Dothideomycetes</taxon>
        <taxon>Dothideomycetidae</taxon>
        <taxon>Mycosphaerellales</taxon>
        <taxon>Teratosphaeriaceae</taxon>
        <taxon>Elasticomyces</taxon>
    </lineage>
</organism>
<keyword evidence="2" id="KW-0812">Transmembrane</keyword>
<evidence type="ECO:0000256" key="2">
    <source>
        <dbReference type="SAM" id="Phobius"/>
    </source>
</evidence>
<feature type="region of interest" description="Disordered" evidence="1">
    <location>
        <begin position="1"/>
        <end position="22"/>
    </location>
</feature>